<dbReference type="AlphaFoldDB" id="A0A7N2MHC9"/>
<protein>
    <recommendedName>
        <fullName evidence="5">Reverse transcriptase zinc-binding domain-containing protein</fullName>
    </recommendedName>
</protein>
<dbReference type="InterPro" id="IPR026960">
    <property type="entry name" value="RVT-Znf"/>
</dbReference>
<dbReference type="InParanoid" id="A0A7N2MHC9"/>
<dbReference type="InterPro" id="IPR036691">
    <property type="entry name" value="Endo/exonu/phosph_ase_sf"/>
</dbReference>
<evidence type="ECO:0000259" key="1">
    <source>
        <dbReference type="Pfam" id="PF03372"/>
    </source>
</evidence>
<reference evidence="3" key="2">
    <citation type="submission" date="2021-01" db="UniProtKB">
        <authorList>
            <consortium name="EnsemblPlants"/>
        </authorList>
    </citation>
    <scope>IDENTIFICATION</scope>
</reference>
<dbReference type="InterPro" id="IPR005135">
    <property type="entry name" value="Endo/exonuclease/phosphatase"/>
</dbReference>
<dbReference type="PANTHER" id="PTHR33710:SF62">
    <property type="entry name" value="DUF4283 DOMAIN PROTEIN"/>
    <property type="match status" value="1"/>
</dbReference>
<accession>A0A7N2MHC9</accession>
<dbReference type="Pfam" id="PF03372">
    <property type="entry name" value="Exo_endo_phos"/>
    <property type="match status" value="1"/>
</dbReference>
<dbReference type="EnsemblPlants" id="QL09p011339:mrna">
    <property type="protein sequence ID" value="QL09p011339:mrna"/>
    <property type="gene ID" value="QL09p011339"/>
</dbReference>
<proteinExistence type="predicted"/>
<feature type="domain" description="Endonuclease/exonuclease/phosphatase" evidence="1">
    <location>
        <begin position="8"/>
        <end position="169"/>
    </location>
</feature>
<evidence type="ECO:0008006" key="5">
    <source>
        <dbReference type="Google" id="ProtNLM"/>
    </source>
</evidence>
<keyword evidence="4" id="KW-1185">Reference proteome</keyword>
<reference evidence="3 4" key="1">
    <citation type="journal article" date="2016" name="G3 (Bethesda)">
        <title>First Draft Assembly and Annotation of the Genome of a California Endemic Oak Quercus lobata Nee (Fagaceae).</title>
        <authorList>
            <person name="Sork V.L."/>
            <person name="Fitz-Gibbon S.T."/>
            <person name="Puiu D."/>
            <person name="Crepeau M."/>
            <person name="Gugger P.F."/>
            <person name="Sherman R."/>
            <person name="Stevens K."/>
            <person name="Langley C.H."/>
            <person name="Pellegrini M."/>
            <person name="Salzberg S.L."/>
        </authorList>
    </citation>
    <scope>NUCLEOTIDE SEQUENCE [LARGE SCALE GENOMIC DNA]</scope>
    <source>
        <strain evidence="3 4">cv. SW786</strain>
    </source>
</reference>
<organism evidence="3 4">
    <name type="scientific">Quercus lobata</name>
    <name type="common">Valley oak</name>
    <dbReference type="NCBI Taxonomy" id="97700"/>
    <lineage>
        <taxon>Eukaryota</taxon>
        <taxon>Viridiplantae</taxon>
        <taxon>Streptophyta</taxon>
        <taxon>Embryophyta</taxon>
        <taxon>Tracheophyta</taxon>
        <taxon>Spermatophyta</taxon>
        <taxon>Magnoliopsida</taxon>
        <taxon>eudicotyledons</taxon>
        <taxon>Gunneridae</taxon>
        <taxon>Pentapetalae</taxon>
        <taxon>rosids</taxon>
        <taxon>fabids</taxon>
        <taxon>Fagales</taxon>
        <taxon>Fagaceae</taxon>
        <taxon>Quercus</taxon>
    </lineage>
</organism>
<dbReference type="OMA" id="ACANSEW"/>
<evidence type="ECO:0000313" key="3">
    <source>
        <dbReference type="EnsemblPlants" id="QL09p011339:mrna"/>
    </source>
</evidence>
<dbReference type="PANTHER" id="PTHR33710">
    <property type="entry name" value="BNAC02G09200D PROTEIN"/>
    <property type="match status" value="1"/>
</dbReference>
<dbReference type="Proteomes" id="UP000594261">
    <property type="component" value="Chromosome 9"/>
</dbReference>
<dbReference type="EMBL" id="LRBV02000009">
    <property type="status" value="NOT_ANNOTATED_CDS"/>
    <property type="molecule type" value="Genomic_DNA"/>
</dbReference>
<dbReference type="GO" id="GO:0003824">
    <property type="term" value="F:catalytic activity"/>
    <property type="evidence" value="ECO:0007669"/>
    <property type="project" value="InterPro"/>
</dbReference>
<sequence length="695" mass="80309">MLAIPSEQRRGGLALLWMEDVDLHIQTYSPNHIDALILNGSDPPWRLTGFYRWPEEQRKRESWQLLKHLHTRFAVPWLCCGDFNEILQSSEKQGRLPKQQQPMMEFRVALLHCGLVDLGFQGNIFTWNNGHPRDAFVQEWLDKACANSEWRSLFPHAKVIHIQSSYSDHNPIIINISMPNQTYRKKKIPGRFEEKWAYHEGCEAVVRVAWDAKSGVGSPMFRLFEKIRRCRQALIEWSRNIVGNFKTKIQERQSALEELALQNNPANQPTIKALKNEINALLHQDEVYWQQRSRSIWLPTGDKNTKFFHQRASQRCRKNHISGITSQTGVWCHFDDQIAKTSINYFKDLFTSSNPIDFSGVLQAMDQVVTLDMNTTLLQRYNSKEVKQALFQMQPSKSPGLDGLSAMLRKAEENHTLRGLKASQHGVCISHVLFADDSLLFCRATLEECQSCVEVTTGCKRGGKGRVHVVDIGDGSKIGVTTHKWLPNAPAFLHEPNVEMKVCELINHSSRQWDRGKLVATFTPRTCKQILSLPLNHLDSQDTLVWTENKAKNFSVKTAYRVALRLKLVALAEHLSIWAHGVTWGKIWKLNVPPKVRTFLWRACSNCLPTRDNLCRRKVQAEAMCKFCYQELETVAHILWKCPFTRNVWALVRGHVQKCSNDVVDFFLLFQHMQEMLEPPELDRWAIMAWRIWNA</sequence>
<evidence type="ECO:0000313" key="4">
    <source>
        <dbReference type="Proteomes" id="UP000594261"/>
    </source>
</evidence>
<name>A0A7N2MHC9_QUELO</name>
<dbReference type="Pfam" id="PF13966">
    <property type="entry name" value="zf-RVT"/>
    <property type="match status" value="1"/>
</dbReference>
<dbReference type="Gene3D" id="3.60.10.10">
    <property type="entry name" value="Endonuclease/exonuclease/phosphatase"/>
    <property type="match status" value="1"/>
</dbReference>
<dbReference type="Gramene" id="QL09p011339:mrna">
    <property type="protein sequence ID" value="QL09p011339:mrna"/>
    <property type="gene ID" value="QL09p011339"/>
</dbReference>
<dbReference type="SUPFAM" id="SSF56219">
    <property type="entry name" value="DNase I-like"/>
    <property type="match status" value="1"/>
</dbReference>
<feature type="domain" description="Reverse transcriptase zinc-binding" evidence="2">
    <location>
        <begin position="554"/>
        <end position="649"/>
    </location>
</feature>
<evidence type="ECO:0000259" key="2">
    <source>
        <dbReference type="Pfam" id="PF13966"/>
    </source>
</evidence>